<dbReference type="Pfam" id="PF03407">
    <property type="entry name" value="Nucleotid_trans"/>
    <property type="match status" value="1"/>
</dbReference>
<dbReference type="InterPro" id="IPR029044">
    <property type="entry name" value="Nucleotide-diphossugar_trans"/>
</dbReference>
<name>A0A1Q3C369_CEPFO</name>
<keyword evidence="2" id="KW-0735">Signal-anchor</keyword>
<dbReference type="GO" id="GO:0071555">
    <property type="term" value="P:cell wall organization"/>
    <property type="evidence" value="ECO:0007669"/>
    <property type="project" value="UniProtKB-KW"/>
</dbReference>
<gene>
    <name evidence="4" type="ORF">CFOL_v3_18129</name>
</gene>
<evidence type="ECO:0000256" key="2">
    <source>
        <dbReference type="RuleBase" id="RU363055"/>
    </source>
</evidence>
<keyword evidence="5" id="KW-1185">Reference proteome</keyword>
<evidence type="ECO:0000259" key="3">
    <source>
        <dbReference type="Pfam" id="PF03407"/>
    </source>
</evidence>
<organism evidence="4 5">
    <name type="scientific">Cephalotus follicularis</name>
    <name type="common">Albany pitcher plant</name>
    <dbReference type="NCBI Taxonomy" id="3775"/>
    <lineage>
        <taxon>Eukaryota</taxon>
        <taxon>Viridiplantae</taxon>
        <taxon>Streptophyta</taxon>
        <taxon>Embryophyta</taxon>
        <taxon>Tracheophyta</taxon>
        <taxon>Spermatophyta</taxon>
        <taxon>Magnoliopsida</taxon>
        <taxon>eudicotyledons</taxon>
        <taxon>Gunneridae</taxon>
        <taxon>Pentapetalae</taxon>
        <taxon>rosids</taxon>
        <taxon>fabids</taxon>
        <taxon>Oxalidales</taxon>
        <taxon>Cephalotaceae</taxon>
        <taxon>Cephalotus</taxon>
    </lineage>
</organism>
<keyword evidence="2" id="KW-1133">Transmembrane helix</keyword>
<dbReference type="EMBL" id="BDDD01001255">
    <property type="protein sequence ID" value="GAV74649.1"/>
    <property type="molecule type" value="Genomic_DNA"/>
</dbReference>
<keyword evidence="2" id="KW-0812">Transmembrane</keyword>
<evidence type="ECO:0000256" key="1">
    <source>
        <dbReference type="ARBA" id="ARBA00007033"/>
    </source>
</evidence>
<dbReference type="GO" id="GO:0000139">
    <property type="term" value="C:Golgi membrane"/>
    <property type="evidence" value="ECO:0007669"/>
    <property type="project" value="UniProtKB-SubCell"/>
</dbReference>
<dbReference type="InterPro" id="IPR005069">
    <property type="entry name" value="Nucl-diP-sugar_transferase"/>
</dbReference>
<dbReference type="STRING" id="3775.A0A1Q3C369"/>
<dbReference type="EC" id="2.4.2.-" evidence="2"/>
<proteinExistence type="inferred from homology"/>
<keyword evidence="2" id="KW-0333">Golgi apparatus</keyword>
<keyword evidence="2" id="KW-0328">Glycosyltransferase</keyword>
<dbReference type="InParanoid" id="A0A1Q3C369"/>
<dbReference type="GO" id="GO:0080147">
    <property type="term" value="P:root hair cell development"/>
    <property type="evidence" value="ECO:0007669"/>
    <property type="project" value="InterPro"/>
</dbReference>
<comment type="subcellular location">
    <subcellularLocation>
        <location evidence="2">Golgi apparatus membrane</location>
        <topology evidence="2">Single-pass type II membrane protein</topology>
    </subcellularLocation>
</comment>
<dbReference type="PANTHER" id="PTHR46581:SF3">
    <property type="entry name" value="ARABINOSYLTRANSFERASE RRA3"/>
    <property type="match status" value="1"/>
</dbReference>
<dbReference type="InterPro" id="IPR044290">
    <property type="entry name" value="RRA1/2/3"/>
</dbReference>
<keyword evidence="2" id="KW-0808">Transferase</keyword>
<dbReference type="Proteomes" id="UP000187406">
    <property type="component" value="Unassembled WGS sequence"/>
</dbReference>
<feature type="domain" description="Nucleotide-diphospho-sugar transferase" evidence="3">
    <location>
        <begin position="162"/>
        <end position="331"/>
    </location>
</feature>
<accession>A0A1Q3C369</accession>
<keyword evidence="2" id="KW-0961">Cell wall biogenesis/degradation</keyword>
<dbReference type="GO" id="GO:0016757">
    <property type="term" value="F:glycosyltransferase activity"/>
    <property type="evidence" value="ECO:0007669"/>
    <property type="project" value="UniProtKB-KW"/>
</dbReference>
<keyword evidence="2" id="KW-0472">Membrane</keyword>
<dbReference type="OrthoDB" id="540503at2759"/>
<protein>
    <recommendedName>
        <fullName evidence="2">Glycosyltransferase</fullName>
        <ecNumber evidence="2">2.4.2.-</ecNumber>
    </recommendedName>
</protein>
<reference evidence="5" key="1">
    <citation type="submission" date="2016-04" db="EMBL/GenBank/DDBJ databases">
        <title>Cephalotus genome sequencing.</title>
        <authorList>
            <person name="Fukushima K."/>
            <person name="Hasebe M."/>
            <person name="Fang X."/>
        </authorList>
    </citation>
    <scope>NUCLEOTIDE SEQUENCE [LARGE SCALE GENOMIC DNA]</scope>
    <source>
        <strain evidence="5">cv. St1</strain>
    </source>
</reference>
<dbReference type="SUPFAM" id="SSF53448">
    <property type="entry name" value="Nucleotide-diphospho-sugar transferases"/>
    <property type="match status" value="1"/>
</dbReference>
<evidence type="ECO:0000313" key="5">
    <source>
        <dbReference type="Proteomes" id="UP000187406"/>
    </source>
</evidence>
<sequence>MAASRICDASQVMNLYSAVHEGVRRSRIAIAIVILVVLGCFFAFFISQPIFQIGSVSWQSPERVNMVKADIVAILNEHVRELTEKLRLIEQGNAQKHKAGPFGTVKASRTSPTVVPDESVNPRLAKILDQVAVRKELIVAIANSHVKSMLEIWFNSIKKVGITNYLVVALDNEIAEFCKSNDVPVYQRDPDESIDSIARTAVTPAVSGLKFRILREFLQMGYSVIISDVDIVILQNPFNHLYRDSDVESMTDGHDNNTAYGYNDMFDDPAYGPTRYVFTRRIYVYNCGFVYIRPTFPSIELLDRVTDRLVREPKLWDQVVFNEELFHPSHPGWASCCQENNGFLSIYEQ</sequence>
<comment type="similarity">
    <text evidence="1 2">Belongs to the glycosyltransferase 77 family.</text>
</comment>
<dbReference type="AlphaFoldDB" id="A0A1Q3C369"/>
<evidence type="ECO:0000313" key="4">
    <source>
        <dbReference type="EMBL" id="GAV74649.1"/>
    </source>
</evidence>
<feature type="transmembrane region" description="Helical" evidence="2">
    <location>
        <begin position="28"/>
        <end position="46"/>
    </location>
</feature>
<comment type="caution">
    <text evidence="4">The sequence shown here is derived from an EMBL/GenBank/DDBJ whole genome shotgun (WGS) entry which is preliminary data.</text>
</comment>
<dbReference type="PANTHER" id="PTHR46581">
    <property type="entry name" value="ARABINOSYLTRANSFERASE RRA3"/>
    <property type="match status" value="1"/>
</dbReference>